<reference evidence="2" key="1">
    <citation type="journal article" date="2013" name="Nature">
        <title>Draft genome of the wheat A-genome progenitor Triticum urartu.</title>
        <authorList>
            <person name="Ling H.Q."/>
            <person name="Zhao S."/>
            <person name="Liu D."/>
            <person name="Wang J."/>
            <person name="Sun H."/>
            <person name="Zhang C."/>
            <person name="Fan H."/>
            <person name="Li D."/>
            <person name="Dong L."/>
            <person name="Tao Y."/>
            <person name="Gao C."/>
            <person name="Wu H."/>
            <person name="Li Y."/>
            <person name="Cui Y."/>
            <person name="Guo X."/>
            <person name="Zheng S."/>
            <person name="Wang B."/>
            <person name="Yu K."/>
            <person name="Liang Q."/>
            <person name="Yang W."/>
            <person name="Lou X."/>
            <person name="Chen J."/>
            <person name="Feng M."/>
            <person name="Jian J."/>
            <person name="Zhang X."/>
            <person name="Luo G."/>
            <person name="Jiang Y."/>
            <person name="Liu J."/>
            <person name="Wang Z."/>
            <person name="Sha Y."/>
            <person name="Zhang B."/>
            <person name="Wu H."/>
            <person name="Tang D."/>
            <person name="Shen Q."/>
            <person name="Xue P."/>
            <person name="Zou S."/>
            <person name="Wang X."/>
            <person name="Liu X."/>
            <person name="Wang F."/>
            <person name="Yang Y."/>
            <person name="An X."/>
            <person name="Dong Z."/>
            <person name="Zhang K."/>
            <person name="Zhang X."/>
            <person name="Luo M.C."/>
            <person name="Dvorak J."/>
            <person name="Tong Y."/>
            <person name="Wang J."/>
            <person name="Yang H."/>
            <person name="Li Z."/>
            <person name="Wang D."/>
            <person name="Zhang A."/>
            <person name="Wang J."/>
        </authorList>
    </citation>
    <scope>NUCLEOTIDE SEQUENCE</scope>
    <source>
        <strain evidence="2">cv. G1812</strain>
    </source>
</reference>
<dbReference type="Proteomes" id="UP000015106">
    <property type="component" value="Chromosome 7"/>
</dbReference>
<dbReference type="Gramene" id="TuG1812G0700001939.01.T01">
    <property type="protein sequence ID" value="TuG1812G0700001939.01.T01.cds357968"/>
    <property type="gene ID" value="TuG1812G0700001939.01"/>
</dbReference>
<reference evidence="1" key="3">
    <citation type="submission" date="2022-06" db="UniProtKB">
        <authorList>
            <consortium name="EnsemblPlants"/>
        </authorList>
    </citation>
    <scope>IDENTIFICATION</scope>
</reference>
<reference evidence="1" key="2">
    <citation type="submission" date="2018-03" db="EMBL/GenBank/DDBJ databases">
        <title>The Triticum urartu genome reveals the dynamic nature of wheat genome evolution.</title>
        <authorList>
            <person name="Ling H."/>
            <person name="Ma B."/>
            <person name="Shi X."/>
            <person name="Liu H."/>
            <person name="Dong L."/>
            <person name="Sun H."/>
            <person name="Cao Y."/>
            <person name="Gao Q."/>
            <person name="Zheng S."/>
            <person name="Li Y."/>
            <person name="Yu Y."/>
            <person name="Du H."/>
            <person name="Qi M."/>
            <person name="Li Y."/>
            <person name="Yu H."/>
            <person name="Cui Y."/>
            <person name="Wang N."/>
            <person name="Chen C."/>
            <person name="Wu H."/>
            <person name="Zhao Y."/>
            <person name="Zhang J."/>
            <person name="Li Y."/>
            <person name="Zhou W."/>
            <person name="Zhang B."/>
            <person name="Hu W."/>
            <person name="Eijk M."/>
            <person name="Tang J."/>
            <person name="Witsenboer H."/>
            <person name="Zhao S."/>
            <person name="Li Z."/>
            <person name="Zhang A."/>
            <person name="Wang D."/>
            <person name="Liang C."/>
        </authorList>
    </citation>
    <scope>NUCLEOTIDE SEQUENCE [LARGE SCALE GENOMIC DNA]</scope>
    <source>
        <strain evidence="1">cv. G1812</strain>
    </source>
</reference>
<proteinExistence type="predicted"/>
<name>A0A8R7R2P4_TRIUA</name>
<accession>A0A8R7R2P4</accession>
<sequence>MWVELEAQTCVLKLLAASGHLATYEQQGE</sequence>
<dbReference type="EnsemblPlants" id="TuG1812G0700001939.01.T01">
    <property type="protein sequence ID" value="TuG1812G0700001939.01.T01.cds357968"/>
    <property type="gene ID" value="TuG1812G0700001939.01"/>
</dbReference>
<dbReference type="AlphaFoldDB" id="A0A8R7R2P4"/>
<organism evidence="1 2">
    <name type="scientific">Triticum urartu</name>
    <name type="common">Red wild einkorn</name>
    <name type="synonym">Crithodium urartu</name>
    <dbReference type="NCBI Taxonomy" id="4572"/>
    <lineage>
        <taxon>Eukaryota</taxon>
        <taxon>Viridiplantae</taxon>
        <taxon>Streptophyta</taxon>
        <taxon>Embryophyta</taxon>
        <taxon>Tracheophyta</taxon>
        <taxon>Spermatophyta</taxon>
        <taxon>Magnoliopsida</taxon>
        <taxon>Liliopsida</taxon>
        <taxon>Poales</taxon>
        <taxon>Poaceae</taxon>
        <taxon>BOP clade</taxon>
        <taxon>Pooideae</taxon>
        <taxon>Triticodae</taxon>
        <taxon>Triticeae</taxon>
        <taxon>Triticinae</taxon>
        <taxon>Triticum</taxon>
    </lineage>
</organism>
<evidence type="ECO:0000313" key="2">
    <source>
        <dbReference type="Proteomes" id="UP000015106"/>
    </source>
</evidence>
<evidence type="ECO:0000313" key="1">
    <source>
        <dbReference type="EnsemblPlants" id="TuG1812G0700001939.01.T01.cds357968"/>
    </source>
</evidence>
<keyword evidence="2" id="KW-1185">Reference proteome</keyword>
<protein>
    <submittedName>
        <fullName evidence="1">Uncharacterized protein</fullName>
    </submittedName>
</protein>